<organism evidence="3 4">
    <name type="scientific">Sphingomonas kyeonggiensis</name>
    <dbReference type="NCBI Taxonomy" id="1268553"/>
    <lineage>
        <taxon>Bacteria</taxon>
        <taxon>Pseudomonadati</taxon>
        <taxon>Pseudomonadota</taxon>
        <taxon>Alphaproteobacteria</taxon>
        <taxon>Sphingomonadales</taxon>
        <taxon>Sphingomonadaceae</taxon>
        <taxon>Sphingomonas</taxon>
    </lineage>
</organism>
<dbReference type="Gene3D" id="3.30.9.10">
    <property type="entry name" value="D-Amino Acid Oxidase, subunit A, domain 2"/>
    <property type="match status" value="1"/>
</dbReference>
<reference evidence="3 4" key="1">
    <citation type="submission" date="2020-08" db="EMBL/GenBank/DDBJ databases">
        <title>Functional genomics of gut bacteria from endangered species of beetles.</title>
        <authorList>
            <person name="Carlos-Shanley C."/>
        </authorList>
    </citation>
    <scope>NUCLEOTIDE SEQUENCE [LARGE SCALE GENOMIC DNA]</scope>
    <source>
        <strain evidence="3 4">S00224</strain>
    </source>
</reference>
<dbReference type="PANTHER" id="PTHR13847:SF281">
    <property type="entry name" value="FAD DEPENDENT OXIDOREDUCTASE DOMAIN-CONTAINING PROTEIN"/>
    <property type="match status" value="1"/>
</dbReference>
<keyword evidence="1" id="KW-0560">Oxidoreductase</keyword>
<dbReference type="Gene3D" id="3.50.50.60">
    <property type="entry name" value="FAD/NAD(P)-binding domain"/>
    <property type="match status" value="1"/>
</dbReference>
<evidence type="ECO:0000256" key="1">
    <source>
        <dbReference type="ARBA" id="ARBA00023002"/>
    </source>
</evidence>
<accession>A0A7W7NSD8</accession>
<evidence type="ECO:0000259" key="2">
    <source>
        <dbReference type="Pfam" id="PF01266"/>
    </source>
</evidence>
<dbReference type="GO" id="GO:0005737">
    <property type="term" value="C:cytoplasm"/>
    <property type="evidence" value="ECO:0007669"/>
    <property type="project" value="TreeGrafter"/>
</dbReference>
<dbReference type="Proteomes" id="UP000575241">
    <property type="component" value="Unassembled WGS sequence"/>
</dbReference>
<name>A0A7W7NSD8_9SPHN</name>
<dbReference type="SUPFAM" id="SSF51905">
    <property type="entry name" value="FAD/NAD(P)-binding domain"/>
    <property type="match status" value="1"/>
</dbReference>
<evidence type="ECO:0000313" key="3">
    <source>
        <dbReference type="EMBL" id="MBB4838534.1"/>
    </source>
</evidence>
<dbReference type="InterPro" id="IPR036188">
    <property type="entry name" value="FAD/NAD-bd_sf"/>
</dbReference>
<keyword evidence="4" id="KW-1185">Reference proteome</keyword>
<dbReference type="InterPro" id="IPR006076">
    <property type="entry name" value="FAD-dep_OxRdtase"/>
</dbReference>
<evidence type="ECO:0000313" key="4">
    <source>
        <dbReference type="Proteomes" id="UP000575241"/>
    </source>
</evidence>
<dbReference type="GO" id="GO:0016491">
    <property type="term" value="F:oxidoreductase activity"/>
    <property type="evidence" value="ECO:0007669"/>
    <property type="project" value="UniProtKB-KW"/>
</dbReference>
<sequence length="433" mass="46201">MEHQPISRREGDGPSLAPVWVATAAPGPDLAPLATEVEAEVLVIGGGIAGMTTALHLAEAGVDTVLLEAGQPGDQATGWSGGLIAPDYIRHTPETIGPVLGRLRGERLTRMIGGSARAVFDLIARHGIDCDARQDGFYTPAHTEHLAQNQRSYANQWQSRGYDVSFVEARDARHRFGVERYCGALRFGEGGSINPLGYVRGIARAALGQGARLFAQSPVEALAFEGGRWIARTPGGAVSARRVVLAANGGNAALHPALKRTVLPLNVIQFATAPLSASQRETILPEGGAFTDKVPYLFTARLDAQGHLISAFPMSFLVTGGKAHLREAERRLKQHFAAMPDPRIDYIWHGLAQVNSSFLPELYDLGDGALAIQADNGRGIGINTQLGIEVATAIATNSREQLSVVPRTPHPIRLHAGATLLPKLLMSMARMSN</sequence>
<dbReference type="AlphaFoldDB" id="A0A7W7NSD8"/>
<dbReference type="EMBL" id="JACHLN010000002">
    <property type="protein sequence ID" value="MBB4838534.1"/>
    <property type="molecule type" value="Genomic_DNA"/>
</dbReference>
<gene>
    <name evidence="3" type="ORF">HNP52_001603</name>
</gene>
<protein>
    <submittedName>
        <fullName evidence="3">Glycine/D-amino acid oxidase-like deaminating enzyme</fullName>
    </submittedName>
</protein>
<feature type="domain" description="FAD dependent oxidoreductase" evidence="2">
    <location>
        <begin position="41"/>
        <end position="379"/>
    </location>
</feature>
<dbReference type="Pfam" id="PF01266">
    <property type="entry name" value="DAO"/>
    <property type="match status" value="1"/>
</dbReference>
<dbReference type="RefSeq" id="WP_184165211.1">
    <property type="nucleotide sequence ID" value="NZ_JACHLN010000002.1"/>
</dbReference>
<comment type="caution">
    <text evidence="3">The sequence shown here is derived from an EMBL/GenBank/DDBJ whole genome shotgun (WGS) entry which is preliminary data.</text>
</comment>
<dbReference type="PANTHER" id="PTHR13847">
    <property type="entry name" value="SARCOSINE DEHYDROGENASE-RELATED"/>
    <property type="match status" value="1"/>
</dbReference>
<proteinExistence type="predicted"/>